<comment type="caution">
    <text evidence="1">The sequence shown here is derived from an EMBL/GenBank/DDBJ whole genome shotgun (WGS) entry which is preliminary data.</text>
</comment>
<name>A0A8J2KVY7_9HEXA</name>
<dbReference type="AlphaFoldDB" id="A0A8J2KVY7"/>
<sequence>MTVELVTRSTLNIEPALFPFGVLPGSIVEILGATSAEKSHLITYLMAKFLTSYPDKRAVYIDTRQSFSLENFVSILSQLVPNLKNIKKQTMEEWKYHPGLVPFLERITTLSCYTAEDLLFCFGPKNAGQLERMLMVAPDYAVVFVDTLDNFSYCPSLKSVSSSDYPDFVLLLKRSVELTKTPVICVMNNNLRPVKQEEISSSYSNEESRDQAPVFSNVTFGKVYFTHSLFLQRLEECKKGFEGGGNSKAGPKCMLKAHLRSRNNPKMALSAANHWVKFSILSGILNFEQDTD</sequence>
<evidence type="ECO:0000313" key="2">
    <source>
        <dbReference type="Proteomes" id="UP000708208"/>
    </source>
</evidence>
<gene>
    <name evidence="1" type="ORF">AFUS01_LOCUS34608</name>
</gene>
<protein>
    <submittedName>
        <fullName evidence="1">Uncharacterized protein</fullName>
    </submittedName>
</protein>
<dbReference type="EMBL" id="CAJVCH010532899">
    <property type="protein sequence ID" value="CAG7824454.1"/>
    <property type="molecule type" value="Genomic_DNA"/>
</dbReference>
<keyword evidence="2" id="KW-1185">Reference proteome</keyword>
<proteinExistence type="predicted"/>
<organism evidence="1 2">
    <name type="scientific">Allacma fusca</name>
    <dbReference type="NCBI Taxonomy" id="39272"/>
    <lineage>
        <taxon>Eukaryota</taxon>
        <taxon>Metazoa</taxon>
        <taxon>Ecdysozoa</taxon>
        <taxon>Arthropoda</taxon>
        <taxon>Hexapoda</taxon>
        <taxon>Collembola</taxon>
        <taxon>Symphypleona</taxon>
        <taxon>Sminthuridae</taxon>
        <taxon>Allacma</taxon>
    </lineage>
</organism>
<accession>A0A8J2KVY7</accession>
<evidence type="ECO:0000313" key="1">
    <source>
        <dbReference type="EMBL" id="CAG7824454.1"/>
    </source>
</evidence>
<reference evidence="1" key="1">
    <citation type="submission" date="2021-06" db="EMBL/GenBank/DDBJ databases">
        <authorList>
            <person name="Hodson N. C."/>
            <person name="Mongue J. A."/>
            <person name="Jaron S. K."/>
        </authorList>
    </citation>
    <scope>NUCLEOTIDE SEQUENCE</scope>
</reference>
<dbReference type="Proteomes" id="UP000708208">
    <property type="component" value="Unassembled WGS sequence"/>
</dbReference>